<dbReference type="Proteomes" id="UP000662747">
    <property type="component" value="Chromosome"/>
</dbReference>
<evidence type="ECO:0000256" key="2">
    <source>
        <dbReference type="SAM" id="SignalP"/>
    </source>
</evidence>
<accession>A0ABX7NSU4</accession>
<dbReference type="EMBL" id="CP071090">
    <property type="protein sequence ID" value="QSQ20557.1"/>
    <property type="molecule type" value="Genomic_DNA"/>
</dbReference>
<proteinExistence type="predicted"/>
<keyword evidence="2" id="KW-0732">Signal</keyword>
<feature type="compositionally biased region" description="Gly residues" evidence="1">
    <location>
        <begin position="239"/>
        <end position="260"/>
    </location>
</feature>
<feature type="region of interest" description="Disordered" evidence="1">
    <location>
        <begin position="237"/>
        <end position="269"/>
    </location>
</feature>
<feature type="region of interest" description="Disordered" evidence="1">
    <location>
        <begin position="536"/>
        <end position="572"/>
    </location>
</feature>
<feature type="region of interest" description="Disordered" evidence="1">
    <location>
        <begin position="345"/>
        <end position="401"/>
    </location>
</feature>
<dbReference type="Gene3D" id="3.30.1910.20">
    <property type="entry name" value="asparaginyl-tRNA synthetase, N-terminal domain"/>
    <property type="match status" value="1"/>
</dbReference>
<reference evidence="3 4" key="1">
    <citation type="submission" date="2021-02" db="EMBL/GenBank/DDBJ databases">
        <title>De Novo genome assembly of isolated myxobacteria.</title>
        <authorList>
            <person name="Stevens D.C."/>
        </authorList>
    </citation>
    <scope>NUCLEOTIDE SEQUENCE [LARGE SCALE GENOMIC DNA]</scope>
    <source>
        <strain evidence="4">SCPEA02</strain>
    </source>
</reference>
<feature type="region of interest" description="Disordered" evidence="1">
    <location>
        <begin position="282"/>
        <end position="322"/>
    </location>
</feature>
<feature type="compositionally biased region" description="Gly residues" evidence="1">
    <location>
        <begin position="345"/>
        <end position="362"/>
    </location>
</feature>
<protein>
    <recommendedName>
        <fullName evidence="5">DUF1565 domain-containing protein</fullName>
    </recommendedName>
</protein>
<evidence type="ECO:0000313" key="3">
    <source>
        <dbReference type="EMBL" id="QSQ20557.1"/>
    </source>
</evidence>
<feature type="compositionally biased region" description="Gly residues" evidence="1">
    <location>
        <begin position="453"/>
        <end position="477"/>
    </location>
</feature>
<keyword evidence="4" id="KW-1185">Reference proteome</keyword>
<feature type="compositionally biased region" description="Gly residues" evidence="1">
    <location>
        <begin position="495"/>
        <end position="520"/>
    </location>
</feature>
<evidence type="ECO:0000256" key="1">
    <source>
        <dbReference type="SAM" id="MobiDB-lite"/>
    </source>
</evidence>
<feature type="signal peptide" evidence="2">
    <location>
        <begin position="1"/>
        <end position="19"/>
    </location>
</feature>
<feature type="region of interest" description="Disordered" evidence="1">
    <location>
        <begin position="449"/>
        <end position="523"/>
    </location>
</feature>
<sequence length="572" mass="52686">MRKTWTLGATGAALVAVLAAGGCYDFDKAQEQCLQDGRCEPEGTGPDAGDAGGGSDAGDAGDAGFDAGCTPNNNVVDVPDDAFADTDCDGVDGQADAGLFVDPAGGNDTTGTGTRQAPLRTLRHALEVLRTADGGGPKLLYLARGDYNETDLELNVPVSLHGGYTPGNGWARSADAPAQLNGGTVGLTVRNLRDAGIVLDYVNVASEDAVAASEPSIAVRMVGSSDVRLRHTVLVAGKGAPGQDGADGGAGPGGADGGSGTPASGAIAGNAGSGGSTTCGVGGTRSGGLGGSGVLKTAGETGQPGTPAPPAGGSPGKGGDAGEFTCPGGDNCTCTGFPGLDGGVGTSGGTGPSGSAGSGMGTVQGETWRPSPEQTGGNGDVGEAGAGGGGGGSGGSCPNPTVSVAGSGGGGGGGAGGCGGTGGKGGTGGGASIALLLIDSQVSLEEGTRLTTRGGGNGGRGGNGGPGGAGGAGGSDGAGSNLMVPGSPAYNSFSGRGGRGGPGGSGGNGGPGGGGGGGPSVGVWCDATTQLGVATTGVTISPGNGGAGGDSQGGNTGGVGQSVDKVGCPLNP</sequence>
<organism evidence="3 4">
    <name type="scientific">Pyxidicoccus parkwayensis</name>
    <dbReference type="NCBI Taxonomy" id="2813578"/>
    <lineage>
        <taxon>Bacteria</taxon>
        <taxon>Pseudomonadati</taxon>
        <taxon>Myxococcota</taxon>
        <taxon>Myxococcia</taxon>
        <taxon>Myxococcales</taxon>
        <taxon>Cystobacterineae</taxon>
        <taxon>Myxococcaceae</taxon>
        <taxon>Pyxidicoccus</taxon>
    </lineage>
</organism>
<feature type="compositionally biased region" description="Gly residues" evidence="1">
    <location>
        <begin position="282"/>
        <end position="293"/>
    </location>
</feature>
<feature type="chain" id="PRO_5045501977" description="DUF1565 domain-containing protein" evidence="2">
    <location>
        <begin position="20"/>
        <end position="572"/>
    </location>
</feature>
<feature type="region of interest" description="Disordered" evidence="1">
    <location>
        <begin position="37"/>
        <end position="65"/>
    </location>
</feature>
<dbReference type="PRINTS" id="PR01228">
    <property type="entry name" value="EGGSHELL"/>
</dbReference>
<evidence type="ECO:0008006" key="5">
    <source>
        <dbReference type="Google" id="ProtNLM"/>
    </source>
</evidence>
<feature type="compositionally biased region" description="Low complexity" evidence="1">
    <location>
        <begin position="294"/>
        <end position="305"/>
    </location>
</feature>
<dbReference type="PROSITE" id="PS51257">
    <property type="entry name" value="PROKAR_LIPOPROTEIN"/>
    <property type="match status" value="1"/>
</dbReference>
<dbReference type="RefSeq" id="WP_206722137.1">
    <property type="nucleotide sequence ID" value="NZ_CP071090.1"/>
</dbReference>
<name>A0ABX7NSU4_9BACT</name>
<feature type="compositionally biased region" description="Gly residues" evidence="1">
    <location>
        <begin position="376"/>
        <end position="395"/>
    </location>
</feature>
<feature type="compositionally biased region" description="Gly residues" evidence="1">
    <location>
        <begin position="543"/>
        <end position="560"/>
    </location>
</feature>
<evidence type="ECO:0000313" key="4">
    <source>
        <dbReference type="Proteomes" id="UP000662747"/>
    </source>
</evidence>
<gene>
    <name evidence="3" type="ORF">JY651_35750</name>
</gene>